<dbReference type="Proteomes" id="UP001162483">
    <property type="component" value="Unassembled WGS sequence"/>
</dbReference>
<dbReference type="EMBL" id="CATNWA010020251">
    <property type="protein sequence ID" value="CAI9617445.1"/>
    <property type="molecule type" value="Genomic_DNA"/>
</dbReference>
<evidence type="ECO:0000313" key="1">
    <source>
        <dbReference type="EMBL" id="CAI9617445.1"/>
    </source>
</evidence>
<organism evidence="1 2">
    <name type="scientific">Staurois parvus</name>
    <dbReference type="NCBI Taxonomy" id="386267"/>
    <lineage>
        <taxon>Eukaryota</taxon>
        <taxon>Metazoa</taxon>
        <taxon>Chordata</taxon>
        <taxon>Craniata</taxon>
        <taxon>Vertebrata</taxon>
        <taxon>Euteleostomi</taxon>
        <taxon>Amphibia</taxon>
        <taxon>Batrachia</taxon>
        <taxon>Anura</taxon>
        <taxon>Neobatrachia</taxon>
        <taxon>Ranoidea</taxon>
        <taxon>Ranidae</taxon>
        <taxon>Staurois</taxon>
    </lineage>
</organism>
<gene>
    <name evidence="1" type="ORF">SPARVUS_LOCUS15551781</name>
</gene>
<name>A0ABN9HAS1_9NEOB</name>
<keyword evidence="2" id="KW-1185">Reference proteome</keyword>
<comment type="caution">
    <text evidence="1">The sequence shown here is derived from an EMBL/GenBank/DDBJ whole genome shotgun (WGS) entry which is preliminary data.</text>
</comment>
<evidence type="ECO:0000313" key="2">
    <source>
        <dbReference type="Proteomes" id="UP001162483"/>
    </source>
</evidence>
<accession>A0ABN9HAS1</accession>
<proteinExistence type="predicted"/>
<protein>
    <submittedName>
        <fullName evidence="1">Uncharacterized protein</fullName>
    </submittedName>
</protein>
<reference evidence="1" key="1">
    <citation type="submission" date="2023-05" db="EMBL/GenBank/DDBJ databases">
        <authorList>
            <person name="Stuckert A."/>
        </authorList>
    </citation>
    <scope>NUCLEOTIDE SEQUENCE</scope>
</reference>
<sequence>TPPFAAVDVNHQVPARYSPPAPGDRHVSPTGERPVCKQYRSLPSAPAHCFVLLCIAEQYKAMCLHCKTHTHSTQLTH</sequence>
<feature type="non-terminal residue" evidence="1">
    <location>
        <position position="1"/>
    </location>
</feature>